<dbReference type="Proteomes" id="UP001046350">
    <property type="component" value="Chromosome"/>
</dbReference>
<accession>A0ABX8MXZ3</accession>
<proteinExistence type="predicted"/>
<gene>
    <name evidence="3" type="primary">icmH</name>
    <name evidence="3" type="ORF">KSS94_14535</name>
</gene>
<dbReference type="PANTHER" id="PTHR38033">
    <property type="entry name" value="MEMBRANE PROTEIN-RELATED"/>
    <property type="match status" value="1"/>
</dbReference>
<dbReference type="NCBIfam" id="NF038228">
    <property type="entry name" value="IcmH_DotU_IVB"/>
    <property type="match status" value="1"/>
</dbReference>
<dbReference type="PANTHER" id="PTHR38033:SF1">
    <property type="entry name" value="DOTU FAMILY TYPE IV_VI SECRETION SYSTEM PROTEIN"/>
    <property type="match status" value="1"/>
</dbReference>
<feature type="domain" description="Type IV / VI secretion system DotU" evidence="2">
    <location>
        <begin position="62"/>
        <end position="264"/>
    </location>
</feature>
<keyword evidence="1" id="KW-0812">Transmembrane</keyword>
<keyword evidence="4" id="KW-1185">Reference proteome</keyword>
<dbReference type="InterPro" id="IPR017732">
    <property type="entry name" value="T4/T6SS_DotU"/>
</dbReference>
<keyword evidence="1" id="KW-1133">Transmembrane helix</keyword>
<dbReference type="NCBIfam" id="TIGR03349">
    <property type="entry name" value="IV_VI_DotU"/>
    <property type="match status" value="1"/>
</dbReference>
<evidence type="ECO:0000313" key="4">
    <source>
        <dbReference type="Proteomes" id="UP001046350"/>
    </source>
</evidence>
<sequence length="289" mass="32912">MIRDMEYSQDDRTVLLNQHGERPSHEPLTDFARPPRYEDLEERMVYASSRRPEQTFNISLNPLVSAASPLLSAIIEIKSSAEANNLNTLKTGLIEHLRHFETRALEEGVDHGEVMMARYVLCTVTDEAVVTTSWGNESEWSSISLLSSFHNETFGGEKFFQLVENMGRNPMKHLAMLELMYICMSLGFEGKFRVQARGNIELDAIRDSVYRQIRQLRGDVPRELSPHWAGLTDTRRGVVRMVPWWLVAAFTGICLVVMFSGFAYVLGDKREAVLQRYQPADPVVVQAKS</sequence>
<keyword evidence="1" id="KW-0472">Membrane</keyword>
<protein>
    <submittedName>
        <fullName evidence="3">Type IVB secretion system protein IcmH/DotU</fullName>
    </submittedName>
</protein>
<feature type="transmembrane region" description="Helical" evidence="1">
    <location>
        <begin position="244"/>
        <end position="266"/>
    </location>
</feature>
<evidence type="ECO:0000256" key="1">
    <source>
        <dbReference type="SAM" id="Phobius"/>
    </source>
</evidence>
<evidence type="ECO:0000259" key="2">
    <source>
        <dbReference type="Pfam" id="PF09850"/>
    </source>
</evidence>
<dbReference type="RefSeq" id="WP_217838795.1">
    <property type="nucleotide sequence ID" value="NZ_CP077076.1"/>
</dbReference>
<organism evidence="3 4">
    <name type="scientific">Pseudomonas fakonensis</name>
    <dbReference type="NCBI Taxonomy" id="2842355"/>
    <lineage>
        <taxon>Bacteria</taxon>
        <taxon>Pseudomonadati</taxon>
        <taxon>Pseudomonadota</taxon>
        <taxon>Gammaproteobacteria</taxon>
        <taxon>Pseudomonadales</taxon>
        <taxon>Pseudomonadaceae</taxon>
        <taxon>Pseudomonas</taxon>
    </lineage>
</organism>
<dbReference type="Pfam" id="PF09850">
    <property type="entry name" value="DotU"/>
    <property type="match status" value="1"/>
</dbReference>
<name>A0ABX8MXZ3_9PSED</name>
<dbReference type="EMBL" id="CP077076">
    <property type="protein sequence ID" value="QXH49171.1"/>
    <property type="molecule type" value="Genomic_DNA"/>
</dbReference>
<reference evidence="3" key="1">
    <citation type="journal article" date="2021" name="Microorganisms">
        <title>The Ever-Expanding Pseudomonas Genus: Description of 43 New Species and Partition of the Pseudomonas putida Group.</title>
        <authorList>
            <person name="Girard L."/>
            <person name="Lood C."/>
            <person name="Hofte M."/>
            <person name="Vandamme P."/>
            <person name="Rokni-Zadeh H."/>
            <person name="van Noort V."/>
            <person name="Lavigne R."/>
            <person name="De Mot R."/>
        </authorList>
    </citation>
    <scope>NUCLEOTIDE SEQUENCE</scope>
    <source>
        <strain evidence="3">COW40</strain>
    </source>
</reference>
<evidence type="ECO:0000313" key="3">
    <source>
        <dbReference type="EMBL" id="QXH49171.1"/>
    </source>
</evidence>